<dbReference type="GO" id="GO:0042286">
    <property type="term" value="F:glutamate-1-semialdehyde 2,1-aminomutase activity"/>
    <property type="evidence" value="ECO:0007669"/>
    <property type="project" value="UniProtKB-EC"/>
</dbReference>
<keyword evidence="7" id="KW-0413">Isomerase</keyword>
<dbReference type="PANTHER" id="PTHR43713:SF3">
    <property type="entry name" value="GLUTAMATE-1-SEMIALDEHYDE 2,1-AMINOMUTASE 1, CHLOROPLASTIC-RELATED"/>
    <property type="match status" value="1"/>
</dbReference>
<evidence type="ECO:0000313" key="11">
    <source>
        <dbReference type="Proteomes" id="UP000000323"/>
    </source>
</evidence>
<evidence type="ECO:0000256" key="6">
    <source>
        <dbReference type="ARBA" id="ARBA00022898"/>
    </source>
</evidence>
<evidence type="ECO:0000256" key="8">
    <source>
        <dbReference type="ARBA" id="ARBA00023244"/>
    </source>
</evidence>
<evidence type="ECO:0000256" key="4">
    <source>
        <dbReference type="ARBA" id="ARBA00008981"/>
    </source>
</evidence>
<comment type="pathway">
    <text evidence="3">Porphyrin-containing compound metabolism; protoporphyrin-IX biosynthesis; 5-aminolevulinate from L-glutamyl-tRNA(Glu): step 2/2.</text>
</comment>
<comment type="similarity">
    <text evidence="4">Belongs to the class-III pyridoxal-phosphate-dependent aminotransferase family. HemL subfamily.</text>
</comment>
<name>D1CGK0_THET1</name>
<gene>
    <name evidence="10" type="ordered locus">Tter_1965</name>
</gene>
<dbReference type="Pfam" id="PF00202">
    <property type="entry name" value="Aminotran_3"/>
    <property type="match status" value="1"/>
</dbReference>
<dbReference type="InterPro" id="IPR005814">
    <property type="entry name" value="Aminotrans_3"/>
</dbReference>
<dbReference type="SUPFAM" id="SSF53383">
    <property type="entry name" value="PLP-dependent transferases"/>
    <property type="match status" value="1"/>
</dbReference>
<dbReference type="Gene3D" id="3.90.1150.10">
    <property type="entry name" value="Aspartate Aminotransferase, domain 1"/>
    <property type="match status" value="1"/>
</dbReference>
<dbReference type="OrthoDB" id="9807885at2"/>
<dbReference type="RefSeq" id="WP_012875902.1">
    <property type="nucleotide sequence ID" value="NC_013526.1"/>
</dbReference>
<dbReference type="HOGENOM" id="CLU_016922_1_5_0"/>
<evidence type="ECO:0000313" key="10">
    <source>
        <dbReference type="EMBL" id="ACZ42871.1"/>
    </source>
</evidence>
<dbReference type="InterPro" id="IPR015421">
    <property type="entry name" value="PyrdxlP-dep_Trfase_major"/>
</dbReference>
<comment type="cofactor">
    <cofactor evidence="2">
        <name>pyridoxal 5'-phosphate</name>
        <dbReference type="ChEBI" id="CHEBI:597326"/>
    </cofactor>
</comment>
<dbReference type="CDD" id="cd00610">
    <property type="entry name" value="OAT_like"/>
    <property type="match status" value="1"/>
</dbReference>
<dbReference type="Proteomes" id="UP000000323">
    <property type="component" value="Chromosome 2"/>
</dbReference>
<evidence type="ECO:0000256" key="3">
    <source>
        <dbReference type="ARBA" id="ARBA00004819"/>
    </source>
</evidence>
<keyword evidence="11" id="KW-1185">Reference proteome</keyword>
<dbReference type="PANTHER" id="PTHR43713">
    <property type="entry name" value="GLUTAMATE-1-SEMIALDEHYDE 2,1-AMINOMUTASE"/>
    <property type="match status" value="1"/>
</dbReference>
<dbReference type="AlphaFoldDB" id="D1CGK0"/>
<dbReference type="Gene3D" id="3.40.640.10">
    <property type="entry name" value="Type I PLP-dependent aspartate aminotransferase-like (Major domain)"/>
    <property type="match status" value="1"/>
</dbReference>
<dbReference type="NCBIfam" id="NF000818">
    <property type="entry name" value="PRK00062.1"/>
    <property type="match status" value="1"/>
</dbReference>
<dbReference type="PROSITE" id="PS00600">
    <property type="entry name" value="AA_TRANSFER_CLASS_3"/>
    <property type="match status" value="1"/>
</dbReference>
<evidence type="ECO:0000256" key="5">
    <source>
        <dbReference type="ARBA" id="ARBA00012143"/>
    </source>
</evidence>
<dbReference type="GO" id="GO:0030170">
    <property type="term" value="F:pyridoxal phosphate binding"/>
    <property type="evidence" value="ECO:0007669"/>
    <property type="project" value="InterPro"/>
</dbReference>
<comment type="catalytic activity">
    <reaction evidence="1">
        <text>(S)-4-amino-5-oxopentanoate = 5-aminolevulinate</text>
        <dbReference type="Rhea" id="RHEA:14265"/>
        <dbReference type="ChEBI" id="CHEBI:57501"/>
        <dbReference type="ChEBI" id="CHEBI:356416"/>
        <dbReference type="EC" id="5.4.3.8"/>
    </reaction>
</comment>
<dbReference type="InterPro" id="IPR015422">
    <property type="entry name" value="PyrdxlP-dep_Trfase_small"/>
</dbReference>
<proteinExistence type="inferred from homology"/>
<dbReference type="KEGG" id="ttr:Tter_1965"/>
<dbReference type="eggNOG" id="COG0001">
    <property type="taxonomic scope" value="Bacteria"/>
</dbReference>
<keyword evidence="8" id="KW-0627">Porphyrin biosynthesis</keyword>
<reference evidence="11" key="1">
    <citation type="journal article" date="2010" name="Stand. Genomic Sci.">
        <title>Complete genome sequence of 'Thermobaculum terrenum' type strain (YNP1).</title>
        <authorList>
            <person name="Kiss H."/>
            <person name="Cleland D."/>
            <person name="Lapidus A."/>
            <person name="Lucas S."/>
            <person name="Glavina Del Rio T."/>
            <person name="Nolan M."/>
            <person name="Tice H."/>
            <person name="Han C."/>
            <person name="Goodwin L."/>
            <person name="Pitluck S."/>
            <person name="Liolios K."/>
            <person name="Ivanova N."/>
            <person name="Mavromatis K."/>
            <person name="Ovchinnikova G."/>
            <person name="Pati A."/>
            <person name="Chen A."/>
            <person name="Palaniappan K."/>
            <person name="Land M."/>
            <person name="Hauser L."/>
            <person name="Chang Y."/>
            <person name="Jeffries C."/>
            <person name="Lu M."/>
            <person name="Brettin T."/>
            <person name="Detter J."/>
            <person name="Goker M."/>
            <person name="Tindall B."/>
            <person name="Beck B."/>
            <person name="McDermott T."/>
            <person name="Woyke T."/>
            <person name="Bristow J."/>
            <person name="Eisen J."/>
            <person name="Markowitz V."/>
            <person name="Hugenholtz P."/>
            <person name="Kyrpides N."/>
            <person name="Klenk H."/>
            <person name="Cheng J."/>
        </authorList>
    </citation>
    <scope>NUCLEOTIDE SEQUENCE [LARGE SCALE GENOMIC DNA]</scope>
    <source>
        <strain evidence="11">ATCC BAA-798 / YNP1</strain>
    </source>
</reference>
<dbReference type="STRING" id="525904.Tter_1965"/>
<dbReference type="GO" id="GO:0008483">
    <property type="term" value="F:transaminase activity"/>
    <property type="evidence" value="ECO:0007669"/>
    <property type="project" value="UniProtKB-KW"/>
</dbReference>
<keyword evidence="6 9" id="KW-0663">Pyridoxal phosphate</keyword>
<sequence>MGNTEGNLQWVERARRHIPGGVNSNNRALPWPMAIVRAEGAYFYDADGNRYLDYHAAFGPIILGHNHPAVNAAVREAMERVDLVGTAVTDLEVLLAEKISEHVPSAEMVALCNSGSEATYLAIRLARAVTGRPSIVKFQGTYHGWHDAVAMNVISPPERIGRKDPLSQGMLQEEIDHTFVLPFNNLEAVGELMDSRSDEIAAVIVEVIPHNIGCVMPKEGFLEGLRTITHANGSLLIFDEVVTGFRHDLGGYQRICGVTPDLSTFAKAMANGYPIAALVGKAEYMERLAPGGGVFFAGTFNGTPSSVAAALATIRELEVGGVHEHCFQLAEMAANGLQEIASELGIVMTVARFGSVFVPYFMEGPIESYEDLLRNDTERDIWFRRSMCEHGVFMLPTALKRNHVGAAHTEADIAMTLEIARQVLSSMPAHVS</sequence>
<organism evidence="10 11">
    <name type="scientific">Thermobaculum terrenum (strain ATCC BAA-798 / CCMEE 7001 / YNP1)</name>
    <dbReference type="NCBI Taxonomy" id="525904"/>
    <lineage>
        <taxon>Bacteria</taxon>
        <taxon>Bacillati</taxon>
        <taxon>Chloroflexota</taxon>
        <taxon>Chloroflexia</taxon>
        <taxon>Candidatus Thermobaculales</taxon>
        <taxon>Candidatus Thermobaculaceae</taxon>
        <taxon>Thermobaculum</taxon>
    </lineage>
</organism>
<evidence type="ECO:0000256" key="1">
    <source>
        <dbReference type="ARBA" id="ARBA00001579"/>
    </source>
</evidence>
<evidence type="ECO:0000256" key="9">
    <source>
        <dbReference type="RuleBase" id="RU003560"/>
    </source>
</evidence>
<protein>
    <recommendedName>
        <fullName evidence="5">glutamate-1-semialdehyde 2,1-aminomutase</fullName>
        <ecNumber evidence="5">5.4.3.8</ecNumber>
    </recommendedName>
</protein>
<dbReference type="EC" id="5.4.3.8" evidence="5"/>
<keyword evidence="10" id="KW-0808">Transferase</keyword>
<dbReference type="EMBL" id="CP001826">
    <property type="protein sequence ID" value="ACZ42871.1"/>
    <property type="molecule type" value="Genomic_DNA"/>
</dbReference>
<evidence type="ECO:0000256" key="2">
    <source>
        <dbReference type="ARBA" id="ARBA00001933"/>
    </source>
</evidence>
<keyword evidence="10" id="KW-0032">Aminotransferase</keyword>
<dbReference type="FunFam" id="3.40.640.10:FF:000021">
    <property type="entry name" value="Glutamate-1-semialdehyde 2,1-aminomutase"/>
    <property type="match status" value="1"/>
</dbReference>
<accession>D1CGK0</accession>
<dbReference type="GO" id="GO:0006779">
    <property type="term" value="P:porphyrin-containing compound biosynthetic process"/>
    <property type="evidence" value="ECO:0007669"/>
    <property type="project" value="UniProtKB-KW"/>
</dbReference>
<dbReference type="InterPro" id="IPR015424">
    <property type="entry name" value="PyrdxlP-dep_Trfase"/>
</dbReference>
<dbReference type="InterPro" id="IPR049704">
    <property type="entry name" value="Aminotrans_3_PPA_site"/>
</dbReference>
<evidence type="ECO:0000256" key="7">
    <source>
        <dbReference type="ARBA" id="ARBA00023235"/>
    </source>
</evidence>